<proteinExistence type="predicted"/>
<dbReference type="EMBL" id="VOIH02000006">
    <property type="protein sequence ID" value="KAF3444883.1"/>
    <property type="molecule type" value="Genomic_DNA"/>
</dbReference>
<dbReference type="Gene3D" id="1.10.510.10">
    <property type="entry name" value="Transferase(Phosphotransferase) domain 1"/>
    <property type="match status" value="1"/>
</dbReference>
<keyword evidence="10 14" id="KW-0472">Membrane</keyword>
<evidence type="ECO:0000313" key="17">
    <source>
        <dbReference type="EMBL" id="KAF3444883.1"/>
    </source>
</evidence>
<dbReference type="GO" id="GO:0005524">
    <property type="term" value="F:ATP binding"/>
    <property type="evidence" value="ECO:0007669"/>
    <property type="project" value="UniProtKB-UniRule"/>
</dbReference>
<evidence type="ECO:0000256" key="1">
    <source>
        <dbReference type="ARBA" id="ARBA00004479"/>
    </source>
</evidence>
<dbReference type="Gene3D" id="3.30.200.20">
    <property type="entry name" value="Phosphorylase Kinase, domain 1"/>
    <property type="match status" value="1"/>
</dbReference>
<dbReference type="InterPro" id="IPR008271">
    <property type="entry name" value="Ser/Thr_kinase_AS"/>
</dbReference>
<dbReference type="PANTHER" id="PTHR34590:SF15">
    <property type="entry name" value="PROTEIN KINASE DOMAIN-CONTAINING PROTEIN"/>
    <property type="match status" value="1"/>
</dbReference>
<dbReference type="GO" id="GO:0010038">
    <property type="term" value="P:response to metal ion"/>
    <property type="evidence" value="ECO:0007669"/>
    <property type="project" value="UniProtKB-ARBA"/>
</dbReference>
<dbReference type="InterPro" id="IPR045272">
    <property type="entry name" value="ANXUR1/2-like"/>
</dbReference>
<evidence type="ECO:0000256" key="8">
    <source>
        <dbReference type="ARBA" id="ARBA00022840"/>
    </source>
</evidence>
<evidence type="ECO:0000256" key="3">
    <source>
        <dbReference type="ARBA" id="ARBA00022679"/>
    </source>
</evidence>
<keyword evidence="4 14" id="KW-0812">Transmembrane</keyword>
<evidence type="ECO:0000256" key="11">
    <source>
        <dbReference type="ARBA" id="ARBA00023180"/>
    </source>
</evidence>
<feature type="compositionally biased region" description="Low complexity" evidence="13">
    <location>
        <begin position="871"/>
        <end position="884"/>
    </location>
</feature>
<keyword evidence="5 15" id="KW-0732">Signal</keyword>
<dbReference type="InterPro" id="IPR017441">
    <property type="entry name" value="Protein_kinase_ATP_BS"/>
</dbReference>
<dbReference type="GO" id="GO:0016020">
    <property type="term" value="C:membrane"/>
    <property type="evidence" value="ECO:0007669"/>
    <property type="project" value="UniProtKB-SubCell"/>
</dbReference>
<dbReference type="SUPFAM" id="SSF56112">
    <property type="entry name" value="Protein kinase-like (PK-like)"/>
    <property type="match status" value="1"/>
</dbReference>
<comment type="caution">
    <text evidence="17">The sequence shown here is derived from an EMBL/GenBank/DDBJ whole genome shotgun (WGS) entry which is preliminary data.</text>
</comment>
<evidence type="ECO:0000256" key="4">
    <source>
        <dbReference type="ARBA" id="ARBA00022692"/>
    </source>
</evidence>
<dbReference type="Proteomes" id="UP000796880">
    <property type="component" value="Unassembled WGS sequence"/>
</dbReference>
<accession>A0A8K0H3K5</accession>
<dbReference type="Pfam" id="PF07714">
    <property type="entry name" value="PK_Tyr_Ser-Thr"/>
    <property type="match status" value="1"/>
</dbReference>
<name>A0A8K0H3K5_9ROSA</name>
<dbReference type="FunFam" id="2.60.120.430:FF:000007">
    <property type="entry name" value="FERONIA receptor-like kinase"/>
    <property type="match status" value="1"/>
</dbReference>
<gene>
    <name evidence="17" type="ORF">FNV43_RR14576</name>
</gene>
<dbReference type="PROSITE" id="PS00107">
    <property type="entry name" value="PROTEIN_KINASE_ATP"/>
    <property type="match status" value="1"/>
</dbReference>
<dbReference type="PROSITE" id="PS50011">
    <property type="entry name" value="PROTEIN_KINASE_DOM"/>
    <property type="match status" value="1"/>
</dbReference>
<dbReference type="InterPro" id="IPR024788">
    <property type="entry name" value="Malectin-like_Carb-bd_dom"/>
</dbReference>
<feature type="signal peptide" evidence="15">
    <location>
        <begin position="1"/>
        <end position="19"/>
    </location>
</feature>
<feature type="transmembrane region" description="Helical" evidence="14">
    <location>
        <begin position="460"/>
        <end position="483"/>
    </location>
</feature>
<keyword evidence="8 12" id="KW-0067">ATP-binding</keyword>
<evidence type="ECO:0000256" key="2">
    <source>
        <dbReference type="ARBA" id="ARBA00022527"/>
    </source>
</evidence>
<dbReference type="FunFam" id="3.30.200.20:FF:000645">
    <property type="entry name" value="Receptor-like protein kinase FERONIA"/>
    <property type="match status" value="1"/>
</dbReference>
<feature type="chain" id="PRO_5035450857" description="Protein kinase domain-containing protein" evidence="15">
    <location>
        <begin position="20"/>
        <end position="901"/>
    </location>
</feature>
<evidence type="ECO:0000256" key="15">
    <source>
        <dbReference type="SAM" id="SignalP"/>
    </source>
</evidence>
<dbReference type="AlphaFoldDB" id="A0A8K0H3K5"/>
<keyword evidence="6 12" id="KW-0547">Nucleotide-binding</keyword>
<keyword evidence="2" id="KW-0723">Serine/threonine-protein kinase</keyword>
<dbReference type="InterPro" id="IPR011009">
    <property type="entry name" value="Kinase-like_dom_sf"/>
</dbReference>
<dbReference type="Gene3D" id="2.60.120.430">
    <property type="entry name" value="Galactose-binding lectin"/>
    <property type="match status" value="2"/>
</dbReference>
<dbReference type="OrthoDB" id="1720310at2759"/>
<dbReference type="InterPro" id="IPR001245">
    <property type="entry name" value="Ser-Thr/Tyr_kinase_cat_dom"/>
</dbReference>
<dbReference type="GO" id="GO:0004674">
    <property type="term" value="F:protein serine/threonine kinase activity"/>
    <property type="evidence" value="ECO:0007669"/>
    <property type="project" value="UniProtKB-KW"/>
</dbReference>
<dbReference type="Pfam" id="PF12819">
    <property type="entry name" value="Malectin_like"/>
    <property type="match status" value="1"/>
</dbReference>
<evidence type="ECO:0000256" key="9">
    <source>
        <dbReference type="ARBA" id="ARBA00022989"/>
    </source>
</evidence>
<dbReference type="SMART" id="SM00220">
    <property type="entry name" value="S_TKc"/>
    <property type="match status" value="1"/>
</dbReference>
<feature type="region of interest" description="Disordered" evidence="13">
    <location>
        <begin position="862"/>
        <end position="901"/>
    </location>
</feature>
<evidence type="ECO:0000256" key="12">
    <source>
        <dbReference type="PROSITE-ProRule" id="PRU10141"/>
    </source>
</evidence>
<evidence type="ECO:0000256" key="10">
    <source>
        <dbReference type="ARBA" id="ARBA00023136"/>
    </source>
</evidence>
<evidence type="ECO:0000256" key="7">
    <source>
        <dbReference type="ARBA" id="ARBA00022777"/>
    </source>
</evidence>
<dbReference type="FunFam" id="1.10.510.10:FF:000252">
    <property type="entry name" value="Receptor-like protein kinase FERONIA"/>
    <property type="match status" value="1"/>
</dbReference>
<dbReference type="InterPro" id="IPR000719">
    <property type="entry name" value="Prot_kinase_dom"/>
</dbReference>
<evidence type="ECO:0000256" key="13">
    <source>
        <dbReference type="SAM" id="MobiDB-lite"/>
    </source>
</evidence>
<dbReference type="CDD" id="cd12087">
    <property type="entry name" value="TM_EGFR-like"/>
    <property type="match status" value="1"/>
</dbReference>
<dbReference type="CDD" id="cd14066">
    <property type="entry name" value="STKc_IRAK"/>
    <property type="match status" value="1"/>
</dbReference>
<dbReference type="FunFam" id="2.60.120.430:FF:000003">
    <property type="entry name" value="FERONIA receptor-like kinase"/>
    <property type="match status" value="1"/>
</dbReference>
<dbReference type="GO" id="GO:0004714">
    <property type="term" value="F:transmembrane receptor protein tyrosine kinase activity"/>
    <property type="evidence" value="ECO:0007669"/>
    <property type="project" value="InterPro"/>
</dbReference>
<reference evidence="17" key="1">
    <citation type="submission" date="2020-03" db="EMBL/GenBank/DDBJ databases">
        <title>A high-quality chromosome-level genome assembly of a woody plant with both climbing and erect habits, Rhamnella rubrinervis.</title>
        <authorList>
            <person name="Lu Z."/>
            <person name="Yang Y."/>
            <person name="Zhu X."/>
            <person name="Sun Y."/>
        </authorList>
    </citation>
    <scope>NUCLEOTIDE SEQUENCE</scope>
    <source>
        <strain evidence="17">BYM</strain>
        <tissue evidence="17">Leaf</tissue>
    </source>
</reference>
<evidence type="ECO:0000256" key="5">
    <source>
        <dbReference type="ARBA" id="ARBA00022729"/>
    </source>
</evidence>
<comment type="subcellular location">
    <subcellularLocation>
        <location evidence="1">Membrane</location>
        <topology evidence="1">Single-pass type I membrane protein</topology>
    </subcellularLocation>
</comment>
<keyword evidence="7" id="KW-0418">Kinase</keyword>
<organism evidence="17 18">
    <name type="scientific">Rhamnella rubrinervis</name>
    <dbReference type="NCBI Taxonomy" id="2594499"/>
    <lineage>
        <taxon>Eukaryota</taxon>
        <taxon>Viridiplantae</taxon>
        <taxon>Streptophyta</taxon>
        <taxon>Embryophyta</taxon>
        <taxon>Tracheophyta</taxon>
        <taxon>Spermatophyta</taxon>
        <taxon>Magnoliopsida</taxon>
        <taxon>eudicotyledons</taxon>
        <taxon>Gunneridae</taxon>
        <taxon>Pentapetalae</taxon>
        <taxon>rosids</taxon>
        <taxon>fabids</taxon>
        <taxon>Rosales</taxon>
        <taxon>Rhamnaceae</taxon>
        <taxon>rhamnoid group</taxon>
        <taxon>Rhamneae</taxon>
        <taxon>Rhamnella</taxon>
    </lineage>
</organism>
<evidence type="ECO:0000313" key="18">
    <source>
        <dbReference type="Proteomes" id="UP000796880"/>
    </source>
</evidence>
<evidence type="ECO:0000256" key="6">
    <source>
        <dbReference type="ARBA" id="ARBA00022741"/>
    </source>
</evidence>
<evidence type="ECO:0000259" key="16">
    <source>
        <dbReference type="PROSITE" id="PS50011"/>
    </source>
</evidence>
<dbReference type="PANTHER" id="PTHR34590">
    <property type="entry name" value="OS03G0124300 PROTEIN-RELATED"/>
    <property type="match status" value="1"/>
</dbReference>
<feature type="binding site" evidence="12">
    <location>
        <position position="568"/>
    </location>
    <ligand>
        <name>ATP</name>
        <dbReference type="ChEBI" id="CHEBI:30616"/>
    </ligand>
</feature>
<dbReference type="PROSITE" id="PS00108">
    <property type="entry name" value="PROTEIN_KINASE_ST"/>
    <property type="match status" value="1"/>
</dbReference>
<feature type="domain" description="Protein kinase" evidence="16">
    <location>
        <begin position="539"/>
        <end position="814"/>
    </location>
</feature>
<keyword evidence="18" id="KW-1185">Reference proteome</keyword>
<keyword evidence="9 14" id="KW-1133">Transmembrane helix</keyword>
<protein>
    <recommendedName>
        <fullName evidence="16">Protein kinase domain-containing protein</fullName>
    </recommendedName>
</protein>
<keyword evidence="3" id="KW-0808">Transferase</keyword>
<keyword evidence="11" id="KW-0325">Glycoprotein</keyword>
<sequence>MTTLILFHLFMTFHQLTVAVSDNSTLTSYDPPEKIAIDCGRSGSYKALNDRLWEGDITSKFFTLQGPNNASVASQALHPPTQQGDTITLYRTARLSRSEIKYTIPVTAGPKFIRLHFYPDVYGDLDTSKAFFSVKAAHYTLLRNFSAFLTAAALQREGVVKEFLLNVEESNAPNITLTFAAVSSNSDSFAFINGIEVVSMPTNLYYSAAGNKGAKFVGESQGSYYPIKNDTAMEMVYRINVGGSDVLPAEDTGMYRNWDSDDDYITIFGHSVAPVQYKNNISYNKAPAYTAPRQVYTTARSTGNIKNETLLQSYNLTWEFPVDSGFKFLFRLHFCEIVAEMKRPGDRVFYIFIANETADNHADVISWSGQQYVPVYQDYVVSTNGVGDHNKINLSVALHVNPDRSITAYLDAILNGLEIFKLSDYGGNLAGPNPDPLIFPPPVAQPREPHTDGKNGRPTVIIGIVSGIVSGLFLLSVIGFLIFRRARKVKNSSSVDGTTWGGPDSFTKTKSNKSRCSSLPSDLCRYFSLAEIKSATNKFDDVFIIGRGGFGNVYKGYIDKGTTVVAIKRLKPESSQGANEFRTEIEMLSKLRHLHLVSLIGYCNDDREMILVYEYMAHGTLREHLYNGDNPPLSWKQRLQICIGAARGLHYLHTGAKHTIIHRDVKTTNILLDEKWEAKVSDFGLSRMGPTSMSKAHVSTVVKGSMGYLDPEYYRRQQLTEKSDVYSFGVVLCEVLCARPPLIRSVEKEQMSLAEWARRCYGNGTFDEIVDKHLRGKIAPECLRKYGEIAVSCMADNGSERPTMSDVVWGLEFALQLQQGAEENASVIGALGEMKGEDEGISFLSGRQDDGKFSCSWEDTATLKSSRETKTSSSGQSSDTNNSNKGMSRTVFSEINDPKGR</sequence>
<evidence type="ECO:0000256" key="14">
    <source>
        <dbReference type="SAM" id="Phobius"/>
    </source>
</evidence>